<dbReference type="PANTHER" id="PTHR13847">
    <property type="entry name" value="SARCOSINE DEHYDROGENASE-RELATED"/>
    <property type="match status" value="1"/>
</dbReference>
<dbReference type="PATRIC" id="fig|279113.9.peg.678"/>
<protein>
    <submittedName>
        <fullName evidence="3">FAD binding domain protein</fullName>
    </submittedName>
</protein>
<dbReference type="InterPro" id="IPR036188">
    <property type="entry name" value="FAD/NAD-bd_sf"/>
</dbReference>
<dbReference type="SUPFAM" id="SSF54373">
    <property type="entry name" value="FAD-linked reductases, C-terminal domain"/>
    <property type="match status" value="1"/>
</dbReference>
<evidence type="ECO:0000313" key="4">
    <source>
        <dbReference type="Proteomes" id="UP000074561"/>
    </source>
</evidence>
<dbReference type="Gene3D" id="3.50.50.60">
    <property type="entry name" value="FAD/NAD(P)-binding domain"/>
    <property type="match status" value="1"/>
</dbReference>
<reference evidence="3 4" key="1">
    <citation type="submission" date="2015-11" db="EMBL/GenBank/DDBJ databases">
        <title>Exploring the genomic traits of fungus-feeding bacterial genus Collimonas.</title>
        <authorList>
            <person name="Song C."/>
            <person name="Schmidt R."/>
            <person name="de Jager V."/>
            <person name="Krzyzanowska D."/>
            <person name="Jongedijk E."/>
            <person name="Cankar K."/>
            <person name="Beekwilder J."/>
            <person name="van Veen A."/>
            <person name="de Boer W."/>
            <person name="van Veen J.A."/>
            <person name="Garbeva P."/>
        </authorList>
    </citation>
    <scope>NUCLEOTIDE SEQUENCE [LARGE SCALE GENOMIC DNA]</scope>
    <source>
        <strain evidence="3 4">Ter91</strain>
    </source>
</reference>
<name>A0A127PZN8_9BURK</name>
<dbReference type="AlphaFoldDB" id="A0A127PZN8"/>
<dbReference type="STRING" id="279113.CPter91_0670"/>
<organism evidence="3 4">
    <name type="scientific">Collimonas pratensis</name>
    <dbReference type="NCBI Taxonomy" id="279113"/>
    <lineage>
        <taxon>Bacteria</taxon>
        <taxon>Pseudomonadati</taxon>
        <taxon>Pseudomonadota</taxon>
        <taxon>Betaproteobacteria</taxon>
        <taxon>Burkholderiales</taxon>
        <taxon>Oxalobacteraceae</taxon>
        <taxon>Collimonas</taxon>
    </lineage>
</organism>
<dbReference type="GO" id="GO:0005737">
    <property type="term" value="C:cytoplasm"/>
    <property type="evidence" value="ECO:0007669"/>
    <property type="project" value="TreeGrafter"/>
</dbReference>
<feature type="domain" description="FAD dependent oxidoreductase" evidence="2">
    <location>
        <begin position="4"/>
        <end position="346"/>
    </location>
</feature>
<dbReference type="EMBL" id="CP013234">
    <property type="protein sequence ID" value="AMP03065.1"/>
    <property type="molecule type" value="Genomic_DNA"/>
</dbReference>
<dbReference type="InterPro" id="IPR006076">
    <property type="entry name" value="FAD-dep_OxRdtase"/>
</dbReference>
<dbReference type="GO" id="GO:0016491">
    <property type="term" value="F:oxidoreductase activity"/>
    <property type="evidence" value="ECO:0007669"/>
    <property type="project" value="UniProtKB-KW"/>
</dbReference>
<dbReference type="SUPFAM" id="SSF51905">
    <property type="entry name" value="FAD/NAD(P)-binding domain"/>
    <property type="match status" value="1"/>
</dbReference>
<accession>A0A127PZN8</accession>
<proteinExistence type="predicted"/>
<gene>
    <name evidence="3" type="ORF">CPter91_0670</name>
</gene>
<keyword evidence="1" id="KW-0560">Oxidoreductase</keyword>
<evidence type="ECO:0000259" key="2">
    <source>
        <dbReference type="Pfam" id="PF01266"/>
    </source>
</evidence>
<dbReference type="RefSeq" id="WP_061936814.1">
    <property type="nucleotide sequence ID" value="NZ_CP013234.1"/>
</dbReference>
<dbReference type="Gene3D" id="3.30.9.10">
    <property type="entry name" value="D-Amino Acid Oxidase, subunit A, domain 2"/>
    <property type="match status" value="1"/>
</dbReference>
<dbReference type="OrthoDB" id="9806257at2"/>
<dbReference type="PANTHER" id="PTHR13847:SF287">
    <property type="entry name" value="FAD-DEPENDENT OXIDOREDUCTASE DOMAIN-CONTAINING PROTEIN 1"/>
    <property type="match status" value="1"/>
</dbReference>
<dbReference type="Pfam" id="PF01266">
    <property type="entry name" value="DAO"/>
    <property type="match status" value="1"/>
</dbReference>
<sequence length="373" mass="39003">MSIDVLIVGAGIIGAACADALAAEGVAVTVVEREATGCGATAAGMGHLVVMDDNPAELALTAYSLELWRQLAGADPVAHEYSGCGTLWIAADDEEMAAARAKQITLQAHGIACEMLDAAALYAHEPQLRPGLSGGLRVSDDAIVYPPKSAALLLARAQRRGAQVCNGQVQALTGHGVLLADGRELRADKVLVANGSASVQLLPELPIRPKKGHIVITDRYPGLIRHQLVELGYIKSAHAASGDSVAFNLQPRPTGQLLIGSSRQFDVTDKAVEPAILARMLAHAASFVPALTDLHALRCWTGLRAASSDGLPLLGPHPSRPDVWLATGHEGLGITTSLASAKLLAAQMAGRPAPIPITPYLPARFRQLRLQHG</sequence>
<evidence type="ECO:0000313" key="3">
    <source>
        <dbReference type="EMBL" id="AMP03065.1"/>
    </source>
</evidence>
<dbReference type="KEGG" id="cpra:CPter91_0670"/>
<dbReference type="Proteomes" id="UP000074561">
    <property type="component" value="Chromosome"/>
</dbReference>
<evidence type="ECO:0000256" key="1">
    <source>
        <dbReference type="ARBA" id="ARBA00023002"/>
    </source>
</evidence>